<sequence>MKGTMDGFIDKKIIVYGTGLNAKSFIIKYREVLDIICCLDKVRRFGDCAGIPIKNWAEIEIGTADCIVVAATDKYIREIYFRIIYDCDRNKLDIYDWRGVNLRDVYSYEYVPYNVRPFLKNERMEMLKRAIDDHEAISFDLFDTLIMRRTMEPEDVFKIVAAHLEDSCPVKDEFFLLRKSCELEVNAVVYGFDEIYRRIEKKAGLKVHELDYIAEMEIAIEKEVMVPRNGMKEILEYAVSKGKRVNIISDMYLSVQVLEDLINHLGIQGYEYIFVSCEHKASKGGELFDIYKEKIKANSYLHIGDNQYADGECALLHGIDVFMIPSGIDLLRASPLRKILYYAKGDANRRLIGECIAELFQDPFCLCGAGGRIPVALPHILASCFIAPIVYKYLEALINEVKQKKYNKVLLGARDGYIFDRIIKEVPLGLKADDFVYMYVSRTLAFQLGLGTTAVDEDYKKYLEVDDRRKIEQDKDFLSGKEKIPYRHTKENYTKYLRRLGVTLSGKYLFCDLISGGTVQHSIQGMFSKGLDGFYLGRSFNYQHREISYVSVFERGEIPNDQLLVDCLETFVVSPETTVTGMDSQGEFLFADEKRSKSELVLLSKVQDEIVVAVKGIADLAATCEGKIDKMLTYMLLRGVEYIEPIGQLSQLKEWIYYDNNGEQTRLFV</sequence>
<reference evidence="1" key="1">
    <citation type="submission" date="2019-04" db="EMBL/GenBank/DDBJ databases">
        <title>Evolution of Biomass-Degrading Anaerobic Consortia Revealed by Metagenomics.</title>
        <authorList>
            <person name="Peng X."/>
        </authorList>
    </citation>
    <scope>NUCLEOTIDE SEQUENCE</scope>
    <source>
        <strain evidence="1">SIG242</strain>
    </source>
</reference>
<proteinExistence type="predicted"/>
<dbReference type="EMBL" id="SVCA01000007">
    <property type="protein sequence ID" value="MBE6085491.1"/>
    <property type="molecule type" value="Genomic_DNA"/>
</dbReference>
<dbReference type="Gene3D" id="3.40.50.1000">
    <property type="entry name" value="HAD superfamily/HAD-like"/>
    <property type="match status" value="1"/>
</dbReference>
<dbReference type="Gene3D" id="1.10.150.400">
    <property type="match status" value="1"/>
</dbReference>
<gene>
    <name evidence="1" type="ORF">E7203_08600</name>
</gene>
<comment type="caution">
    <text evidence="1">The sequence shown here is derived from an EMBL/GenBank/DDBJ whole genome shotgun (WGS) entry which is preliminary data.</text>
</comment>
<evidence type="ECO:0000313" key="1">
    <source>
        <dbReference type="EMBL" id="MBE6085491.1"/>
    </source>
</evidence>
<dbReference type="InterPro" id="IPR023214">
    <property type="entry name" value="HAD_sf"/>
</dbReference>
<accession>A0A927WIP9</accession>
<evidence type="ECO:0000313" key="2">
    <source>
        <dbReference type="Proteomes" id="UP000772151"/>
    </source>
</evidence>
<dbReference type="AlphaFoldDB" id="A0A927WIP9"/>
<dbReference type="Proteomes" id="UP000772151">
    <property type="component" value="Unassembled WGS sequence"/>
</dbReference>
<dbReference type="InterPro" id="IPR036412">
    <property type="entry name" value="HAD-like_sf"/>
</dbReference>
<name>A0A927WIP9_SELRU</name>
<dbReference type="Gene3D" id="3.40.50.720">
    <property type="entry name" value="NAD(P)-binding Rossmann-like Domain"/>
    <property type="match status" value="1"/>
</dbReference>
<dbReference type="SUPFAM" id="SSF56784">
    <property type="entry name" value="HAD-like"/>
    <property type="match status" value="1"/>
</dbReference>
<organism evidence="1 2">
    <name type="scientific">Selenomonas ruminantium</name>
    <dbReference type="NCBI Taxonomy" id="971"/>
    <lineage>
        <taxon>Bacteria</taxon>
        <taxon>Bacillati</taxon>
        <taxon>Bacillota</taxon>
        <taxon>Negativicutes</taxon>
        <taxon>Selenomonadales</taxon>
        <taxon>Selenomonadaceae</taxon>
        <taxon>Selenomonas</taxon>
    </lineage>
</organism>
<dbReference type="RefSeq" id="WP_303669592.1">
    <property type="nucleotide sequence ID" value="NZ_SVCA01000007.1"/>
</dbReference>
<protein>
    <recommendedName>
        <fullName evidence="3">Haloacid dehalogenase-like hydrolase</fullName>
    </recommendedName>
</protein>
<evidence type="ECO:0008006" key="3">
    <source>
        <dbReference type="Google" id="ProtNLM"/>
    </source>
</evidence>